<dbReference type="Pfam" id="PF00704">
    <property type="entry name" value="Glyco_hydro_18"/>
    <property type="match status" value="1"/>
</dbReference>
<dbReference type="GO" id="GO:0016798">
    <property type="term" value="F:hydrolase activity, acting on glycosyl bonds"/>
    <property type="evidence" value="ECO:0007669"/>
    <property type="project" value="UniProtKB-KW"/>
</dbReference>
<dbReference type="EMBL" id="CASHTH010000345">
    <property type="protein sequence ID" value="CAI7998335.1"/>
    <property type="molecule type" value="Genomic_DNA"/>
</dbReference>
<dbReference type="GO" id="GO:0009313">
    <property type="term" value="P:oligosaccharide catabolic process"/>
    <property type="evidence" value="ECO:0007669"/>
    <property type="project" value="TreeGrafter"/>
</dbReference>
<protein>
    <submittedName>
        <fullName evidence="4">Di-N-acetylchitobiase</fullName>
    </submittedName>
</protein>
<name>A0AA35R085_GEOBA</name>
<keyword evidence="2" id="KW-0326">Glycosidase</keyword>
<dbReference type="FunFam" id="3.10.50.10:FF:000006">
    <property type="entry name" value="Chitobiase, di-N-acetyl"/>
    <property type="match status" value="1"/>
</dbReference>
<dbReference type="PANTHER" id="PTHR46290:SF1">
    <property type="entry name" value="DI-N-ACETYLCHITOBIASE"/>
    <property type="match status" value="1"/>
</dbReference>
<organism evidence="4 5">
    <name type="scientific">Geodia barretti</name>
    <name type="common">Barrett's horny sponge</name>
    <dbReference type="NCBI Taxonomy" id="519541"/>
    <lineage>
        <taxon>Eukaryota</taxon>
        <taxon>Metazoa</taxon>
        <taxon>Porifera</taxon>
        <taxon>Demospongiae</taxon>
        <taxon>Heteroscleromorpha</taxon>
        <taxon>Tetractinellida</taxon>
        <taxon>Astrophorina</taxon>
        <taxon>Geodiidae</taxon>
        <taxon>Geodia</taxon>
    </lineage>
</organism>
<accession>A0AA35R085</accession>
<sequence>MSYDERSQILGACTASANSALPTTIVGLHGYTQLGIPPEKLVLGLPWYGYDYPCLSLTDDSVCTIPKVPFRGVNCSDAAGTQRPYNEIVRLIQASVSFVQWNASLESPFFNYRATSGEYHQVWFDDTESLSLKYDYAARVGLYGLAFWNIDSLDYNGTQYDDFLTREMWETILVFFDV</sequence>
<feature type="domain" description="GH18" evidence="3">
    <location>
        <begin position="1"/>
        <end position="175"/>
    </location>
</feature>
<evidence type="ECO:0000313" key="5">
    <source>
        <dbReference type="Proteomes" id="UP001174909"/>
    </source>
</evidence>
<reference evidence="4" key="1">
    <citation type="submission" date="2023-03" db="EMBL/GenBank/DDBJ databases">
        <authorList>
            <person name="Steffen K."/>
            <person name="Cardenas P."/>
        </authorList>
    </citation>
    <scope>NUCLEOTIDE SEQUENCE</scope>
</reference>
<dbReference type="PROSITE" id="PS51910">
    <property type="entry name" value="GH18_2"/>
    <property type="match status" value="1"/>
</dbReference>
<gene>
    <name evidence="4" type="ORF">GBAR_LOCUS2406</name>
</gene>
<evidence type="ECO:0000259" key="3">
    <source>
        <dbReference type="PROSITE" id="PS51910"/>
    </source>
</evidence>
<comment type="caution">
    <text evidence="4">The sequence shown here is derived from an EMBL/GenBank/DDBJ whole genome shotgun (WGS) entry which is preliminary data.</text>
</comment>
<dbReference type="Proteomes" id="UP001174909">
    <property type="component" value="Unassembled WGS sequence"/>
</dbReference>
<dbReference type="InterPro" id="IPR051887">
    <property type="entry name" value="GH18_Domain-Containing"/>
</dbReference>
<dbReference type="AlphaFoldDB" id="A0AA35R085"/>
<dbReference type="InterPro" id="IPR029070">
    <property type="entry name" value="Chitinase_insertion_sf"/>
</dbReference>
<dbReference type="Gene3D" id="3.10.50.10">
    <property type="match status" value="1"/>
</dbReference>
<evidence type="ECO:0000256" key="1">
    <source>
        <dbReference type="ARBA" id="ARBA00022801"/>
    </source>
</evidence>
<dbReference type="GO" id="GO:0005615">
    <property type="term" value="C:extracellular space"/>
    <property type="evidence" value="ECO:0007669"/>
    <property type="project" value="TreeGrafter"/>
</dbReference>
<dbReference type="InterPro" id="IPR001223">
    <property type="entry name" value="Glyco_hydro18_cat"/>
</dbReference>
<dbReference type="Gene3D" id="3.20.20.80">
    <property type="entry name" value="Glycosidases"/>
    <property type="match status" value="1"/>
</dbReference>
<keyword evidence="5" id="KW-1185">Reference proteome</keyword>
<evidence type="ECO:0000313" key="4">
    <source>
        <dbReference type="EMBL" id="CAI7998335.1"/>
    </source>
</evidence>
<dbReference type="InterPro" id="IPR017853">
    <property type="entry name" value="GH"/>
</dbReference>
<proteinExistence type="predicted"/>
<evidence type="ECO:0000256" key="2">
    <source>
        <dbReference type="ARBA" id="ARBA00023295"/>
    </source>
</evidence>
<dbReference type="SUPFAM" id="SSF51445">
    <property type="entry name" value="(Trans)glycosidases"/>
    <property type="match status" value="1"/>
</dbReference>
<dbReference type="PANTHER" id="PTHR46290">
    <property type="entry name" value="DI-N-ACETYLCHITOBIASE"/>
    <property type="match status" value="1"/>
</dbReference>
<keyword evidence="1" id="KW-0378">Hydrolase</keyword>